<dbReference type="GO" id="GO:0000272">
    <property type="term" value="P:polysaccharide catabolic process"/>
    <property type="evidence" value="ECO:0007669"/>
    <property type="project" value="UniProtKB-KW"/>
</dbReference>
<evidence type="ECO:0000256" key="14">
    <source>
        <dbReference type="ARBA" id="ARBA00043078"/>
    </source>
</evidence>
<dbReference type="Proteomes" id="UP000503462">
    <property type="component" value="Chromosome 4"/>
</dbReference>
<dbReference type="GO" id="GO:0005886">
    <property type="term" value="C:plasma membrane"/>
    <property type="evidence" value="ECO:0007669"/>
    <property type="project" value="UniProtKB-SubCell"/>
</dbReference>
<keyword evidence="6" id="KW-0378">Hydrolase</keyword>
<evidence type="ECO:0000256" key="13">
    <source>
        <dbReference type="ARBA" id="ARBA00042373"/>
    </source>
</evidence>
<evidence type="ECO:0000256" key="12">
    <source>
        <dbReference type="ARBA" id="ARBA00037649"/>
    </source>
</evidence>
<dbReference type="GO" id="GO:0009277">
    <property type="term" value="C:fungal-type cell wall"/>
    <property type="evidence" value="ECO:0007669"/>
    <property type="project" value="TreeGrafter"/>
</dbReference>
<evidence type="ECO:0000256" key="2">
    <source>
        <dbReference type="ARBA" id="ARBA00004401"/>
    </source>
</evidence>
<evidence type="ECO:0000313" key="16">
    <source>
        <dbReference type="EMBL" id="QIX00431.1"/>
    </source>
</evidence>
<comment type="function">
    <text evidence="12">Glucanases play a role in cell expansion during growth, in cell-cell fusion during mating, and in spore release during sporulation. This enzyme may be involved in beta-glucan degradation. Active on laminarin and lichenan.</text>
</comment>
<keyword evidence="7" id="KW-0472">Membrane</keyword>
<evidence type="ECO:0000256" key="11">
    <source>
        <dbReference type="ARBA" id="ARBA00023326"/>
    </source>
</evidence>
<feature type="region of interest" description="Disordered" evidence="15">
    <location>
        <begin position="125"/>
        <end position="145"/>
    </location>
</feature>
<comment type="subcellular location">
    <subcellularLocation>
        <location evidence="2">Cell membrane</location>
        <topology evidence="2">Single-pass type II membrane protein</topology>
    </subcellularLocation>
</comment>
<dbReference type="InterPro" id="IPR017853">
    <property type="entry name" value="GH"/>
</dbReference>
<evidence type="ECO:0000256" key="8">
    <source>
        <dbReference type="ARBA" id="ARBA00023180"/>
    </source>
</evidence>
<evidence type="ECO:0000256" key="10">
    <source>
        <dbReference type="ARBA" id="ARBA00023316"/>
    </source>
</evidence>
<evidence type="ECO:0000256" key="15">
    <source>
        <dbReference type="SAM" id="MobiDB-lite"/>
    </source>
</evidence>
<dbReference type="SUPFAM" id="SSF51445">
    <property type="entry name" value="(Trans)glycosidases"/>
    <property type="match status" value="1"/>
</dbReference>
<keyword evidence="5" id="KW-1003">Cell membrane</keyword>
<dbReference type="GO" id="GO:0071555">
    <property type="term" value="P:cell wall organization"/>
    <property type="evidence" value="ECO:0007669"/>
    <property type="project" value="UniProtKB-KW"/>
</dbReference>
<dbReference type="EC" id="3.2.1.39" evidence="4"/>
<dbReference type="GO" id="GO:0005576">
    <property type="term" value="C:extracellular region"/>
    <property type="evidence" value="ECO:0007669"/>
    <property type="project" value="TreeGrafter"/>
</dbReference>
<keyword evidence="10" id="KW-0961">Cell wall biogenesis/degradation</keyword>
<evidence type="ECO:0000256" key="4">
    <source>
        <dbReference type="ARBA" id="ARBA00012780"/>
    </source>
</evidence>
<keyword evidence="17" id="KW-1185">Reference proteome</keyword>
<dbReference type="PANTHER" id="PTHR16631:SF17">
    <property type="entry name" value="GLUCAN ENDO-1,3-BETA-GLUCOSIDASE BTGC"/>
    <property type="match status" value="1"/>
</dbReference>
<dbReference type="InterPro" id="IPR050732">
    <property type="entry name" value="Beta-glucan_modifiers"/>
</dbReference>
<keyword evidence="8" id="KW-0325">Glycoprotein</keyword>
<dbReference type="OrthoDB" id="941679at2759"/>
<evidence type="ECO:0000256" key="1">
    <source>
        <dbReference type="ARBA" id="ARBA00000382"/>
    </source>
</evidence>
<organism evidence="16 17">
    <name type="scientific">Peltaster fructicola</name>
    <dbReference type="NCBI Taxonomy" id="286661"/>
    <lineage>
        <taxon>Eukaryota</taxon>
        <taxon>Fungi</taxon>
        <taxon>Dikarya</taxon>
        <taxon>Ascomycota</taxon>
        <taxon>Pezizomycotina</taxon>
        <taxon>Dothideomycetes</taxon>
        <taxon>Dothideomycetes incertae sedis</taxon>
        <taxon>Peltaster</taxon>
    </lineage>
</organism>
<keyword evidence="11" id="KW-0624">Polysaccharide degradation</keyword>
<dbReference type="PANTHER" id="PTHR16631">
    <property type="entry name" value="GLUCAN 1,3-BETA-GLUCOSIDASE"/>
    <property type="match status" value="1"/>
</dbReference>
<proteinExistence type="inferred from homology"/>
<comment type="catalytic activity">
    <reaction evidence="1">
        <text>Hydrolysis of (1-&gt;3)-beta-D-glucosidic linkages in (1-&gt;3)-beta-D-glucans.</text>
        <dbReference type="EC" id="3.2.1.39"/>
    </reaction>
</comment>
<protein>
    <recommendedName>
        <fullName evidence="4">glucan endo-1,3-beta-D-glucosidase</fullName>
        <ecNumber evidence="4">3.2.1.39</ecNumber>
    </recommendedName>
    <alternativeName>
        <fullName evidence="14">Endo-1,3-beta-glucanase btgC</fullName>
    </alternativeName>
    <alternativeName>
        <fullName evidence="13">Laminarinase btgC</fullName>
    </alternativeName>
</protein>
<name>A0A6H0Y0I4_9PEZI</name>
<dbReference type="GO" id="GO:0042973">
    <property type="term" value="F:glucan endo-1,3-beta-D-glucosidase activity"/>
    <property type="evidence" value="ECO:0007669"/>
    <property type="project" value="UniProtKB-EC"/>
</dbReference>
<dbReference type="AlphaFoldDB" id="A0A6H0Y0I4"/>
<keyword evidence="9" id="KW-0119">Carbohydrate metabolism</keyword>
<evidence type="ECO:0000256" key="9">
    <source>
        <dbReference type="ARBA" id="ARBA00023277"/>
    </source>
</evidence>
<comment type="similarity">
    <text evidence="3">Belongs to the glycosyl hydrolase 17 family.</text>
</comment>
<evidence type="ECO:0000313" key="17">
    <source>
        <dbReference type="Proteomes" id="UP000503462"/>
    </source>
</evidence>
<evidence type="ECO:0000256" key="6">
    <source>
        <dbReference type="ARBA" id="ARBA00022801"/>
    </source>
</evidence>
<evidence type="ECO:0000256" key="7">
    <source>
        <dbReference type="ARBA" id="ARBA00023136"/>
    </source>
</evidence>
<sequence length="393" mass="40294">METAWYTEIDVVTATAPAAYVYVDQNGNPVAAPAATSSAAAVVQHGNWNGQEQGDHGHQHSAAAQTTTVAPVVVPAPATTSAAAVVVPVVSVPVISVPVVSVAPVSIASVVIPAASSQAAPVASSVAGSSSSNAGRGVSYSPYTTTGGPCRSADEIASEIKELSDYSYIRLYGTDCNQISNVMAAMTSTQKVFLGIFYIDSGHLDGEVQTLISEVGGRWTRVEAIGVGNEQIFNGNSASTVLAAVSNVRSQLPSSYTGLVTTVDVVAAYQQNPSLCAAGDTGSTKAPVYVNSHPFFDTSAKTSASTAGTFLLSQVGLVKDACPGRDVIVSETGWPTGGDANGAAVPSPQEQSVALSKLRESFSSGIYFLSAHDELWKAPGAFNVEQHWGMTSS</sequence>
<evidence type="ECO:0000256" key="5">
    <source>
        <dbReference type="ARBA" id="ARBA00022475"/>
    </source>
</evidence>
<dbReference type="EMBL" id="CP051142">
    <property type="protein sequence ID" value="QIX00431.1"/>
    <property type="molecule type" value="Genomic_DNA"/>
</dbReference>
<reference evidence="16 17" key="1">
    <citation type="journal article" date="2016" name="Sci. Rep.">
        <title>Peltaster fructicola genome reveals evolution from an invasive phytopathogen to an ectophytic parasite.</title>
        <authorList>
            <person name="Xu C."/>
            <person name="Chen H."/>
            <person name="Gleason M.L."/>
            <person name="Xu J.R."/>
            <person name="Liu H."/>
            <person name="Zhang R."/>
            <person name="Sun G."/>
        </authorList>
    </citation>
    <scope>NUCLEOTIDE SEQUENCE [LARGE SCALE GENOMIC DNA]</scope>
    <source>
        <strain evidence="16 17">LNHT1506</strain>
    </source>
</reference>
<dbReference type="GO" id="GO:0009986">
    <property type="term" value="C:cell surface"/>
    <property type="evidence" value="ECO:0007669"/>
    <property type="project" value="TreeGrafter"/>
</dbReference>
<evidence type="ECO:0000256" key="3">
    <source>
        <dbReference type="ARBA" id="ARBA00008773"/>
    </source>
</evidence>
<accession>A0A6H0Y0I4</accession>
<dbReference type="Gene3D" id="3.20.20.80">
    <property type="entry name" value="Glycosidases"/>
    <property type="match status" value="1"/>
</dbReference>
<gene>
    <name evidence="16" type="ORF">AMS68_005948</name>
</gene>